<dbReference type="AlphaFoldDB" id="A0AAX6GFI8"/>
<evidence type="ECO:0000313" key="3">
    <source>
        <dbReference type="EMBL" id="KAJ6827332.1"/>
    </source>
</evidence>
<proteinExistence type="predicted"/>
<organism evidence="3 4">
    <name type="scientific">Iris pallida</name>
    <name type="common">Sweet iris</name>
    <dbReference type="NCBI Taxonomy" id="29817"/>
    <lineage>
        <taxon>Eukaryota</taxon>
        <taxon>Viridiplantae</taxon>
        <taxon>Streptophyta</taxon>
        <taxon>Embryophyta</taxon>
        <taxon>Tracheophyta</taxon>
        <taxon>Spermatophyta</taxon>
        <taxon>Magnoliopsida</taxon>
        <taxon>Liliopsida</taxon>
        <taxon>Asparagales</taxon>
        <taxon>Iridaceae</taxon>
        <taxon>Iridoideae</taxon>
        <taxon>Irideae</taxon>
        <taxon>Iris</taxon>
    </lineage>
</organism>
<feature type="chain" id="PRO_5043321148" evidence="2">
    <location>
        <begin position="21"/>
        <end position="313"/>
    </location>
</feature>
<evidence type="ECO:0000256" key="1">
    <source>
        <dbReference type="SAM" id="Phobius"/>
    </source>
</evidence>
<name>A0AAX6GFI8_IRIPA</name>
<keyword evidence="1" id="KW-1133">Transmembrane helix</keyword>
<keyword evidence="1" id="KW-0812">Transmembrane</keyword>
<gene>
    <name evidence="3" type="ORF">M6B38_368325</name>
</gene>
<dbReference type="EMBL" id="JANAVB010020396">
    <property type="protein sequence ID" value="KAJ6827332.1"/>
    <property type="molecule type" value="Genomic_DNA"/>
</dbReference>
<sequence>MTTMTMSSFLFLSLLSLSSSSSISIPSFPVLHSPSSSSSPNNLTCHLDLSAELFGGVSSSCSSPLDRARCCPVLAAWLFAAHSRSALQLPSPSSSDSNDILPIVPDDSQRCVDALQASLDARRIRLPRPNATCDTVICFCGIRLHQIGSLTCPKAFNLTAAAGSNRTSYSAAAPTTELRELERDCRNSSYAGCTRCLQSLDKVKGGKRQEGTTDRAARMFSRDCQLMGLTWLLTRNKTLYIPTVSAVLRAILYSPTHQSPPYTCSPDHENMPLAVDSLQFEKTDSSTSSSSVSALACSGYSVFFVLLVYVWLV</sequence>
<dbReference type="PANTHER" id="PTHR34056">
    <property type="entry name" value="GPI-ANCHORED PROTEIN"/>
    <property type="match status" value="1"/>
</dbReference>
<protein>
    <submittedName>
        <fullName evidence="3">Clavaminate synthase-like protein</fullName>
    </submittedName>
</protein>
<dbReference type="InterPro" id="IPR040376">
    <property type="entry name" value="At4g28100-like"/>
</dbReference>
<accession>A0AAX6GFI8</accession>
<keyword evidence="1" id="KW-0472">Membrane</keyword>
<evidence type="ECO:0000313" key="4">
    <source>
        <dbReference type="Proteomes" id="UP001140949"/>
    </source>
</evidence>
<keyword evidence="4" id="KW-1185">Reference proteome</keyword>
<comment type="caution">
    <text evidence="3">The sequence shown here is derived from an EMBL/GenBank/DDBJ whole genome shotgun (WGS) entry which is preliminary data.</text>
</comment>
<dbReference type="PANTHER" id="PTHR34056:SF3">
    <property type="entry name" value="OS07G0557700 PROTEIN"/>
    <property type="match status" value="1"/>
</dbReference>
<dbReference type="Proteomes" id="UP001140949">
    <property type="component" value="Unassembled WGS sequence"/>
</dbReference>
<evidence type="ECO:0000256" key="2">
    <source>
        <dbReference type="SAM" id="SignalP"/>
    </source>
</evidence>
<feature type="signal peptide" evidence="2">
    <location>
        <begin position="1"/>
        <end position="20"/>
    </location>
</feature>
<feature type="transmembrane region" description="Helical" evidence="1">
    <location>
        <begin position="292"/>
        <end position="312"/>
    </location>
</feature>
<keyword evidence="2" id="KW-0732">Signal</keyword>
<reference evidence="3" key="1">
    <citation type="journal article" date="2023" name="GigaByte">
        <title>Genome assembly of the bearded iris, Iris pallida Lam.</title>
        <authorList>
            <person name="Bruccoleri R.E."/>
            <person name="Oakeley E.J."/>
            <person name="Faust A.M.E."/>
            <person name="Altorfer M."/>
            <person name="Dessus-Babus S."/>
            <person name="Burckhardt D."/>
            <person name="Oertli M."/>
            <person name="Naumann U."/>
            <person name="Petersen F."/>
            <person name="Wong J."/>
        </authorList>
    </citation>
    <scope>NUCLEOTIDE SEQUENCE</scope>
    <source>
        <strain evidence="3">GSM-AAB239-AS_SAM_17_03QT</strain>
    </source>
</reference>
<reference evidence="3" key="2">
    <citation type="submission" date="2023-04" db="EMBL/GenBank/DDBJ databases">
        <authorList>
            <person name="Bruccoleri R.E."/>
            <person name="Oakeley E.J."/>
            <person name="Faust A.-M."/>
            <person name="Dessus-Babus S."/>
            <person name="Altorfer M."/>
            <person name="Burckhardt D."/>
            <person name="Oertli M."/>
            <person name="Naumann U."/>
            <person name="Petersen F."/>
            <person name="Wong J."/>
        </authorList>
    </citation>
    <scope>NUCLEOTIDE SEQUENCE</scope>
    <source>
        <strain evidence="3">GSM-AAB239-AS_SAM_17_03QT</strain>
        <tissue evidence="3">Leaf</tissue>
    </source>
</reference>